<evidence type="ECO:0000259" key="5">
    <source>
        <dbReference type="PROSITE" id="PS50977"/>
    </source>
</evidence>
<dbReference type="InterPro" id="IPR009057">
    <property type="entry name" value="Homeodomain-like_sf"/>
</dbReference>
<keyword evidence="2 4" id="KW-0238">DNA-binding</keyword>
<dbReference type="InterPro" id="IPR036271">
    <property type="entry name" value="Tet_transcr_reg_TetR-rel_C_sf"/>
</dbReference>
<evidence type="ECO:0000313" key="6">
    <source>
        <dbReference type="EMBL" id="AQQ00986.1"/>
    </source>
</evidence>
<dbReference type="KEGG" id="paln:B0W48_15145"/>
<evidence type="ECO:0000313" key="7">
    <source>
        <dbReference type="Proteomes" id="UP000188243"/>
    </source>
</evidence>
<evidence type="ECO:0000256" key="1">
    <source>
        <dbReference type="ARBA" id="ARBA00023015"/>
    </source>
</evidence>
<dbReference type="Pfam" id="PF00440">
    <property type="entry name" value="TetR_N"/>
    <property type="match status" value="1"/>
</dbReference>
<proteinExistence type="predicted"/>
<dbReference type="SUPFAM" id="SSF48498">
    <property type="entry name" value="Tetracyclin repressor-like, C-terminal domain"/>
    <property type="match status" value="1"/>
</dbReference>
<dbReference type="SUPFAM" id="SSF46689">
    <property type="entry name" value="Homeodomain-like"/>
    <property type="match status" value="1"/>
</dbReference>
<evidence type="ECO:0000256" key="3">
    <source>
        <dbReference type="ARBA" id="ARBA00023163"/>
    </source>
</evidence>
<dbReference type="PANTHER" id="PTHR47506:SF3">
    <property type="entry name" value="HTH-TYPE TRANSCRIPTIONAL REGULATOR LMRA"/>
    <property type="match status" value="1"/>
</dbReference>
<accession>A0A1Q2H0U1</accession>
<dbReference type="PROSITE" id="PS50977">
    <property type="entry name" value="HTH_TETR_2"/>
    <property type="match status" value="1"/>
</dbReference>
<dbReference type="GO" id="GO:0003677">
    <property type="term" value="F:DNA binding"/>
    <property type="evidence" value="ECO:0007669"/>
    <property type="project" value="UniProtKB-UniRule"/>
</dbReference>
<reference evidence="6 7" key="1">
    <citation type="submission" date="2017-02" db="EMBL/GenBank/DDBJ databases">
        <title>Complete genome sequence of the cold-active Pseudoalteromonas aliena strain EH1 isolated from Arctic seawater.</title>
        <authorList>
            <person name="Kim E."/>
            <person name="Heo E."/>
            <person name="Kim H."/>
            <person name="Kim D."/>
        </authorList>
    </citation>
    <scope>NUCLEOTIDE SEQUENCE [LARGE SCALE GENOMIC DNA]</scope>
    <source>
        <strain evidence="6 7">EH1</strain>
    </source>
</reference>
<keyword evidence="3" id="KW-0804">Transcription</keyword>
<gene>
    <name evidence="6" type="ORF">B0W48_15145</name>
</gene>
<dbReference type="PANTHER" id="PTHR47506">
    <property type="entry name" value="TRANSCRIPTIONAL REGULATORY PROTEIN"/>
    <property type="match status" value="1"/>
</dbReference>
<dbReference type="EMBL" id="CP019628">
    <property type="protein sequence ID" value="AQQ00986.1"/>
    <property type="molecule type" value="Genomic_DNA"/>
</dbReference>
<dbReference type="RefSeq" id="WP_077537649.1">
    <property type="nucleotide sequence ID" value="NZ_CP019628.1"/>
</dbReference>
<dbReference type="AlphaFoldDB" id="A0A1Q2H0U1"/>
<evidence type="ECO:0000256" key="2">
    <source>
        <dbReference type="ARBA" id="ARBA00023125"/>
    </source>
</evidence>
<dbReference type="Proteomes" id="UP000188243">
    <property type="component" value="Chromosome"/>
</dbReference>
<keyword evidence="1" id="KW-0805">Transcription regulation</keyword>
<organism evidence="6 7">
    <name type="scientific">Pseudoalteromonas aliena</name>
    <dbReference type="NCBI Taxonomy" id="247523"/>
    <lineage>
        <taxon>Bacteria</taxon>
        <taxon>Pseudomonadati</taxon>
        <taxon>Pseudomonadota</taxon>
        <taxon>Gammaproteobacteria</taxon>
        <taxon>Alteromonadales</taxon>
        <taxon>Pseudoalteromonadaceae</taxon>
        <taxon>Pseudoalteromonas</taxon>
    </lineage>
</organism>
<evidence type="ECO:0000256" key="4">
    <source>
        <dbReference type="PROSITE-ProRule" id="PRU00335"/>
    </source>
</evidence>
<dbReference type="InterPro" id="IPR001647">
    <property type="entry name" value="HTH_TetR"/>
</dbReference>
<feature type="DNA-binding region" description="H-T-H motif" evidence="4">
    <location>
        <begin position="24"/>
        <end position="43"/>
    </location>
</feature>
<name>A0A1Q2H0U1_9GAMM</name>
<dbReference type="STRING" id="247523.B0W48_15145"/>
<feature type="domain" description="HTH tetR-type" evidence="5">
    <location>
        <begin position="1"/>
        <end position="61"/>
    </location>
</feature>
<dbReference type="PRINTS" id="PR00455">
    <property type="entry name" value="HTHTETR"/>
</dbReference>
<dbReference type="Gene3D" id="1.10.357.10">
    <property type="entry name" value="Tetracycline Repressor, domain 2"/>
    <property type="match status" value="1"/>
</dbReference>
<sequence length="190" mass="21372">MTKQEHIVNTALTLFYTKGLHAVGINEILAESNVAKKTLYNHFISKDELICACLAKRDTHFSRWFEEICNKPFAIEVAISLFAGLELWFTNQVPKLGDFNGCFFINAAAEYPDAQHPIAIQCMQHKKTILDIILTALLATPELKNNKVKALEIAHTLLTLKEGLICQARVMHNQSLVMPSITLLKHITQS</sequence>
<protein>
    <submittedName>
        <fullName evidence="6">TetR family transcriptional regulator</fullName>
    </submittedName>
</protein>